<keyword evidence="1" id="KW-0472">Membrane</keyword>
<evidence type="ECO:0000313" key="2">
    <source>
        <dbReference type="EMBL" id="GFP23217.1"/>
    </source>
</evidence>
<dbReference type="EMBL" id="BLSB01000002">
    <property type="protein sequence ID" value="GFP34305.1"/>
    <property type="molecule type" value="Genomic_DNA"/>
</dbReference>
<feature type="transmembrane region" description="Helical" evidence="1">
    <location>
        <begin position="29"/>
        <end position="49"/>
    </location>
</feature>
<keyword evidence="1" id="KW-1133">Transmembrane helix</keyword>
<proteinExistence type="predicted"/>
<dbReference type="EMBL" id="BLRW01000069">
    <property type="protein sequence ID" value="GFP23217.1"/>
    <property type="molecule type" value="Genomic_DNA"/>
</dbReference>
<dbReference type="AlphaFoldDB" id="A0A6V8PNS9"/>
<evidence type="ECO:0000256" key="1">
    <source>
        <dbReference type="SAM" id="Phobius"/>
    </source>
</evidence>
<protein>
    <submittedName>
        <fullName evidence="3">Uncharacterized protein</fullName>
    </submittedName>
</protein>
<dbReference type="Proteomes" id="UP000585609">
    <property type="component" value="Unassembled WGS sequence"/>
</dbReference>
<accession>A0A6V8PNS9</accession>
<gene>
    <name evidence="2" type="ORF">HKBW3S09_00684</name>
    <name evidence="3" type="ORF">HKBW3S43_00098</name>
</gene>
<reference evidence="4 5" key="1">
    <citation type="journal article" date="2020" name="Front. Microbiol.">
        <title>Single-cell genomics of novel Actinobacteria with the Wood-Ljungdahl pathway discovered in a serpentinizing system.</title>
        <authorList>
            <person name="Merino N."/>
            <person name="Kawai M."/>
            <person name="Boyd E.S."/>
            <person name="Colman D.R."/>
            <person name="McGlynn S.E."/>
            <person name="Nealson K.H."/>
            <person name="Kurokawa K."/>
            <person name="Hongoh Y."/>
        </authorList>
    </citation>
    <scope>NUCLEOTIDE SEQUENCE [LARGE SCALE GENOMIC DNA]</scope>
    <source>
        <strain evidence="2 5">S09_30</strain>
        <strain evidence="3 4">S43</strain>
    </source>
</reference>
<organism evidence="3 4">
    <name type="scientific">Candidatus Hakubella thermalkaliphila</name>
    <dbReference type="NCBI Taxonomy" id="2754717"/>
    <lineage>
        <taxon>Bacteria</taxon>
        <taxon>Bacillati</taxon>
        <taxon>Actinomycetota</taxon>
        <taxon>Actinomycetota incertae sedis</taxon>
        <taxon>Candidatus Hakubellales</taxon>
        <taxon>Candidatus Hakubellaceae</taxon>
        <taxon>Candidatus Hakubella</taxon>
    </lineage>
</organism>
<comment type="caution">
    <text evidence="3">The sequence shown here is derived from an EMBL/GenBank/DDBJ whole genome shotgun (WGS) entry which is preliminary data.</text>
</comment>
<name>A0A6V8PNS9_9ACTN</name>
<evidence type="ECO:0000313" key="5">
    <source>
        <dbReference type="Proteomes" id="UP000585609"/>
    </source>
</evidence>
<evidence type="ECO:0000313" key="4">
    <source>
        <dbReference type="Proteomes" id="UP000576480"/>
    </source>
</evidence>
<dbReference type="Proteomes" id="UP000576480">
    <property type="component" value="Unassembled WGS sequence"/>
</dbReference>
<keyword evidence="1" id="KW-0812">Transmembrane</keyword>
<sequence length="53" mass="6075">MVFLKLLLAHLMPILFLKLRILSNAKKFLIGGSSFTYAIIVSLATQYLIKHFH</sequence>
<evidence type="ECO:0000313" key="3">
    <source>
        <dbReference type="EMBL" id="GFP34305.1"/>
    </source>
</evidence>